<sequence length="127" mass="14304">MEEGYRSGESHAFRQRCQLVLLKSEGRTSEQVGQLLKMHPVTVNNWLNRYQAEGIAGLATKPGRGRKPVFEPARDLEQVRKAVVEERQRLSQAKLLLEQQLGKDFSLKTLKRFLKKLSAATNASGNG</sequence>
<dbReference type="Pfam" id="PF13565">
    <property type="entry name" value="HTH_32"/>
    <property type="match status" value="1"/>
</dbReference>
<dbReference type="AlphaFoldDB" id="A0A5C8J8J3"/>
<evidence type="ECO:0000313" key="1">
    <source>
        <dbReference type="EMBL" id="TXK33769.1"/>
    </source>
</evidence>
<accession>A0A5C8J8J3</accession>
<dbReference type="InterPro" id="IPR009057">
    <property type="entry name" value="Homeodomain-like_sf"/>
</dbReference>
<protein>
    <submittedName>
        <fullName evidence="1">Helix-turn-helix domain-containing protein</fullName>
    </submittedName>
</protein>
<keyword evidence="2" id="KW-1185">Reference proteome</keyword>
<reference evidence="1 2" key="1">
    <citation type="submission" date="2019-08" db="EMBL/GenBank/DDBJ databases">
        <authorList>
            <person name="Shi S."/>
        </authorList>
    </citation>
    <scope>NUCLEOTIDE SEQUENCE [LARGE SCALE GENOMIC DNA]</scope>
    <source>
        <strain evidence="1 2">GY10130</strain>
    </source>
</reference>
<organism evidence="1 2">
    <name type="scientific">Pontibacter qinzhouensis</name>
    <dbReference type="NCBI Taxonomy" id="2603253"/>
    <lineage>
        <taxon>Bacteria</taxon>
        <taxon>Pseudomonadati</taxon>
        <taxon>Bacteroidota</taxon>
        <taxon>Cytophagia</taxon>
        <taxon>Cytophagales</taxon>
        <taxon>Hymenobacteraceae</taxon>
        <taxon>Pontibacter</taxon>
    </lineage>
</organism>
<name>A0A5C8J8J3_9BACT</name>
<comment type="caution">
    <text evidence="1">The sequence shown here is derived from an EMBL/GenBank/DDBJ whole genome shotgun (WGS) entry which is preliminary data.</text>
</comment>
<dbReference type="OrthoDB" id="960257at2"/>
<dbReference type="Proteomes" id="UP000321926">
    <property type="component" value="Unassembled WGS sequence"/>
</dbReference>
<evidence type="ECO:0000313" key="2">
    <source>
        <dbReference type="Proteomes" id="UP000321926"/>
    </source>
</evidence>
<proteinExistence type="predicted"/>
<dbReference type="SUPFAM" id="SSF46689">
    <property type="entry name" value="Homeodomain-like"/>
    <property type="match status" value="1"/>
</dbReference>
<dbReference type="RefSeq" id="WP_147923330.1">
    <property type="nucleotide sequence ID" value="NZ_VRTY01000090.1"/>
</dbReference>
<dbReference type="EMBL" id="VRTY01000090">
    <property type="protein sequence ID" value="TXK33769.1"/>
    <property type="molecule type" value="Genomic_DNA"/>
</dbReference>
<gene>
    <name evidence="1" type="ORF">FVR03_18880</name>
</gene>